<dbReference type="SMART" id="SM01321">
    <property type="entry name" value="Y1_Tnp"/>
    <property type="match status" value="1"/>
</dbReference>
<name>A0A1Z3HVF2_9CYAN</name>
<dbReference type="InterPro" id="IPR052715">
    <property type="entry name" value="RAYT_transposase"/>
</dbReference>
<dbReference type="PANTHER" id="PTHR36966">
    <property type="entry name" value="REP-ASSOCIATED TYROSINE TRANSPOSASE"/>
    <property type="match status" value="1"/>
</dbReference>
<evidence type="ECO:0000313" key="3">
    <source>
        <dbReference type="Proteomes" id="UP000191901"/>
    </source>
</evidence>
<sequence>MGFDALILTDQALEAFFALLCQCHSTLVHLTDELSLKAPVRWAKRSVPISSSAIYFMDYRRYYHPGGTYFFTVVTQNRQPLLIRNIDRLRAAFRHGMQRHPFVIDGIVVLPDHLHTLWRLPEDDDNFSIRWMVIKRKFSAGLKDGCVNDSKRRKREKGIWQRRFWEHWIRDQQDWERHLDYIHYNPVKHGYCEQPADWPYSSFHRAVTQGFYQADWGTHMEAIAAFDDMELE</sequence>
<dbReference type="Gene3D" id="3.30.70.1290">
    <property type="entry name" value="Transposase IS200-like"/>
    <property type="match status" value="1"/>
</dbReference>
<keyword evidence="3" id="KW-1185">Reference proteome</keyword>
<dbReference type="InterPro" id="IPR036515">
    <property type="entry name" value="Transposase_17_sf"/>
</dbReference>
<dbReference type="GO" id="GO:0043565">
    <property type="term" value="F:sequence-specific DNA binding"/>
    <property type="evidence" value="ECO:0007669"/>
    <property type="project" value="TreeGrafter"/>
</dbReference>
<dbReference type="NCBIfam" id="NF047646">
    <property type="entry name" value="REP_Tyr_transpos"/>
    <property type="match status" value="1"/>
</dbReference>
<protein>
    <submittedName>
        <fullName evidence="2">ISAs1 family transposase</fullName>
    </submittedName>
</protein>
<reference evidence="2 3" key="1">
    <citation type="journal article" date="2016" name="Biochim. Biophys. Acta">
        <title>Characterization of red-shifted phycobilisomes isolated from the chlorophyll f-containing cyanobacterium Halomicronema hongdechloris.</title>
        <authorList>
            <person name="Li Y."/>
            <person name="Lin Y."/>
            <person name="Garvey C.J."/>
            <person name="Birch D."/>
            <person name="Corkery R.W."/>
            <person name="Loughlin P.C."/>
            <person name="Scheer H."/>
            <person name="Willows R.D."/>
            <person name="Chen M."/>
        </authorList>
    </citation>
    <scope>NUCLEOTIDE SEQUENCE [LARGE SCALE GENOMIC DNA]</scope>
    <source>
        <strain evidence="2 3">C2206</strain>
    </source>
</reference>
<proteinExistence type="predicted"/>
<organism evidence="2 3">
    <name type="scientific">Halomicronema hongdechloris C2206</name>
    <dbReference type="NCBI Taxonomy" id="1641165"/>
    <lineage>
        <taxon>Bacteria</taxon>
        <taxon>Bacillati</taxon>
        <taxon>Cyanobacteriota</taxon>
        <taxon>Cyanophyceae</taxon>
        <taxon>Nodosilineales</taxon>
        <taxon>Nodosilineaceae</taxon>
        <taxon>Halomicronema</taxon>
    </lineage>
</organism>
<dbReference type="InterPro" id="IPR002686">
    <property type="entry name" value="Transposase_17"/>
</dbReference>
<dbReference type="AlphaFoldDB" id="A0A1Z3HVF2"/>
<dbReference type="KEGG" id="hhg:XM38_052480"/>
<dbReference type="GO" id="GO:0006313">
    <property type="term" value="P:DNA transposition"/>
    <property type="evidence" value="ECO:0007669"/>
    <property type="project" value="InterPro"/>
</dbReference>
<accession>A0A1Z3HVF2</accession>
<evidence type="ECO:0000259" key="1">
    <source>
        <dbReference type="SMART" id="SM01321"/>
    </source>
</evidence>
<dbReference type="PANTHER" id="PTHR36966:SF1">
    <property type="entry name" value="REP-ASSOCIATED TYROSINE TRANSPOSASE"/>
    <property type="match status" value="1"/>
</dbReference>
<dbReference type="GO" id="GO:0004803">
    <property type="term" value="F:transposase activity"/>
    <property type="evidence" value="ECO:0007669"/>
    <property type="project" value="InterPro"/>
</dbReference>
<evidence type="ECO:0000313" key="2">
    <source>
        <dbReference type="EMBL" id="ASC74273.1"/>
    </source>
</evidence>
<gene>
    <name evidence="2" type="ORF">XM38_052480</name>
</gene>
<feature type="domain" description="Transposase IS200-like" evidence="1">
    <location>
        <begin position="64"/>
        <end position="185"/>
    </location>
</feature>
<dbReference type="SUPFAM" id="SSF143422">
    <property type="entry name" value="Transposase IS200-like"/>
    <property type="match status" value="1"/>
</dbReference>
<dbReference type="Proteomes" id="UP000191901">
    <property type="component" value="Chromosome"/>
</dbReference>
<dbReference type="EMBL" id="CP021983">
    <property type="protein sequence ID" value="ASC74273.1"/>
    <property type="molecule type" value="Genomic_DNA"/>
</dbReference>